<evidence type="ECO:0000256" key="6">
    <source>
        <dbReference type="SAM" id="Phobius"/>
    </source>
</evidence>
<evidence type="ECO:0000256" key="5">
    <source>
        <dbReference type="ARBA" id="ARBA00023136"/>
    </source>
</evidence>
<keyword evidence="9" id="KW-1185">Reference proteome</keyword>
<dbReference type="PANTHER" id="PTHR13414:SF9">
    <property type="entry name" value="PROTON-COUPLED ZINC ANTIPORTER SLC30A9, MITOCHONDRIAL"/>
    <property type="match status" value="1"/>
</dbReference>
<dbReference type="Proteomes" id="UP000503096">
    <property type="component" value="Chromosome"/>
</dbReference>
<feature type="transmembrane region" description="Helical" evidence="6">
    <location>
        <begin position="159"/>
        <end position="184"/>
    </location>
</feature>
<dbReference type="GO" id="GO:0008324">
    <property type="term" value="F:monoatomic cation transmembrane transporter activity"/>
    <property type="evidence" value="ECO:0007669"/>
    <property type="project" value="InterPro"/>
</dbReference>
<feature type="transmembrane region" description="Helical" evidence="6">
    <location>
        <begin position="190"/>
        <end position="212"/>
    </location>
</feature>
<dbReference type="GO" id="GO:0016020">
    <property type="term" value="C:membrane"/>
    <property type="evidence" value="ECO:0007669"/>
    <property type="project" value="UniProtKB-SubCell"/>
</dbReference>
<dbReference type="EMBL" id="CP053073">
    <property type="protein sequence ID" value="QJR14995.1"/>
    <property type="molecule type" value="Genomic_DNA"/>
</dbReference>
<dbReference type="SUPFAM" id="SSF161111">
    <property type="entry name" value="Cation efflux protein transmembrane domain-like"/>
    <property type="match status" value="1"/>
</dbReference>
<comment type="subcellular location">
    <subcellularLocation>
        <location evidence="1">Membrane</location>
        <topology evidence="1">Multi-pass membrane protein</topology>
    </subcellularLocation>
</comment>
<keyword evidence="4 6" id="KW-1133">Transmembrane helix</keyword>
<dbReference type="Gene3D" id="1.20.1510.10">
    <property type="entry name" value="Cation efflux protein transmembrane domain"/>
    <property type="match status" value="1"/>
</dbReference>
<dbReference type="InterPro" id="IPR058533">
    <property type="entry name" value="Cation_efflux_TM"/>
</dbReference>
<name>A0A6M4H734_9PROT</name>
<dbReference type="AlphaFoldDB" id="A0A6M4H734"/>
<keyword evidence="3 6" id="KW-0812">Transmembrane</keyword>
<reference evidence="8 9" key="1">
    <citation type="submission" date="2020-04" db="EMBL/GenBank/DDBJ databases">
        <title>Usitatibacter rugosus gen. nov., sp. nov. and Usitatibacter palustris sp. nov., novel members of Usitatibacteraceae fam. nov. within the order Nitrosomonadales isolated from soil.</title>
        <authorList>
            <person name="Huber K.J."/>
            <person name="Neumann-Schaal M."/>
            <person name="Geppert A."/>
            <person name="Luckner M."/>
            <person name="Wanner G."/>
            <person name="Overmann J."/>
        </authorList>
    </citation>
    <scope>NUCLEOTIDE SEQUENCE [LARGE SCALE GENOMIC DNA]</scope>
    <source>
        <strain evidence="8 9">Swamp67</strain>
    </source>
</reference>
<feature type="transmembrane region" description="Helical" evidence="6">
    <location>
        <begin position="78"/>
        <end position="98"/>
    </location>
</feature>
<feature type="transmembrane region" description="Helical" evidence="6">
    <location>
        <begin position="110"/>
        <end position="138"/>
    </location>
</feature>
<gene>
    <name evidence="8" type="primary">fieF_2</name>
    <name evidence="8" type="ORF">DSM104440_01810</name>
</gene>
<evidence type="ECO:0000256" key="2">
    <source>
        <dbReference type="ARBA" id="ARBA00022448"/>
    </source>
</evidence>
<dbReference type="NCBIfam" id="TIGR01297">
    <property type="entry name" value="CDF"/>
    <property type="match status" value="1"/>
</dbReference>
<keyword evidence="5 6" id="KW-0472">Membrane</keyword>
<organism evidence="8 9">
    <name type="scientific">Usitatibacter palustris</name>
    <dbReference type="NCBI Taxonomy" id="2732487"/>
    <lineage>
        <taxon>Bacteria</taxon>
        <taxon>Pseudomonadati</taxon>
        <taxon>Pseudomonadota</taxon>
        <taxon>Betaproteobacteria</taxon>
        <taxon>Nitrosomonadales</taxon>
        <taxon>Usitatibacteraceae</taxon>
        <taxon>Usitatibacter</taxon>
    </lineage>
</organism>
<evidence type="ECO:0000256" key="1">
    <source>
        <dbReference type="ARBA" id="ARBA00004141"/>
    </source>
</evidence>
<protein>
    <submittedName>
        <fullName evidence="8">Ferrous-iron efflux pump FieF</fullName>
    </submittedName>
</protein>
<dbReference type="RefSeq" id="WP_171161886.1">
    <property type="nucleotide sequence ID" value="NZ_CP053073.1"/>
</dbReference>
<dbReference type="GO" id="GO:0006829">
    <property type="term" value="P:zinc ion transport"/>
    <property type="evidence" value="ECO:0007669"/>
    <property type="project" value="InterPro"/>
</dbReference>
<evidence type="ECO:0000256" key="4">
    <source>
        <dbReference type="ARBA" id="ARBA00022989"/>
    </source>
</evidence>
<dbReference type="InterPro" id="IPR002524">
    <property type="entry name" value="Cation_efflux"/>
</dbReference>
<sequence length="302" mass="32668">MAGGANPVKAVLYALGANFAIAVTKYIAAFITNSGSMLAEAVHSTADCGNQLLLLLGMKRAKRPPSPDYPLGFGKETYFWSFIVALMLFSVGGLFSVYEGWHKLHEPEAIKFPLLALGVLGFGIVAESFSTWGCLTEVNKLRGNQTLWQWFRSSRNSELIVILGEDLAALFGLTLAFIAVSITWATGDPIWDALGSIAIGVLLIVVAILVGIEVKALLVGQGVEDTTRAEMVKFLEDQPAVEKVLNLLSLQMGPDAMIAVKARMRPTGTDVALVEGINKTEVAFREAFPQVAFLFFEPDLKD</sequence>
<evidence type="ECO:0000256" key="3">
    <source>
        <dbReference type="ARBA" id="ARBA00022692"/>
    </source>
</evidence>
<evidence type="ECO:0000259" key="7">
    <source>
        <dbReference type="Pfam" id="PF01545"/>
    </source>
</evidence>
<evidence type="ECO:0000313" key="8">
    <source>
        <dbReference type="EMBL" id="QJR14995.1"/>
    </source>
</evidence>
<dbReference type="InParanoid" id="A0A6M4H734"/>
<proteinExistence type="predicted"/>
<dbReference type="Pfam" id="PF01545">
    <property type="entry name" value="Cation_efflux"/>
    <property type="match status" value="1"/>
</dbReference>
<dbReference type="InterPro" id="IPR040177">
    <property type="entry name" value="SLC30A9"/>
</dbReference>
<feature type="domain" description="Cation efflux protein transmembrane" evidence="7">
    <location>
        <begin position="11"/>
        <end position="214"/>
    </location>
</feature>
<feature type="transmembrane region" description="Helical" evidence="6">
    <location>
        <begin position="12"/>
        <end position="31"/>
    </location>
</feature>
<dbReference type="InterPro" id="IPR027469">
    <property type="entry name" value="Cation_efflux_TMD_sf"/>
</dbReference>
<dbReference type="KEGG" id="upl:DSM104440_01810"/>
<accession>A0A6M4H734</accession>
<evidence type="ECO:0000313" key="9">
    <source>
        <dbReference type="Proteomes" id="UP000503096"/>
    </source>
</evidence>
<keyword evidence="2" id="KW-0813">Transport</keyword>
<dbReference type="PANTHER" id="PTHR13414">
    <property type="entry name" value="HUEL-CATION TRANSPORTER"/>
    <property type="match status" value="1"/>
</dbReference>